<dbReference type="PANTHER" id="PTHR48090:SF1">
    <property type="entry name" value="PROPHAGE BACTOPRENOL GLUCOSYL TRANSFERASE HOMOLOG"/>
    <property type="match status" value="1"/>
</dbReference>
<evidence type="ECO:0000256" key="4">
    <source>
        <dbReference type="ARBA" id="ARBA00022679"/>
    </source>
</evidence>
<evidence type="ECO:0000256" key="7">
    <source>
        <dbReference type="ARBA" id="ARBA00023136"/>
    </source>
</evidence>
<dbReference type="AlphaFoldDB" id="A0A926D5Q9"/>
<dbReference type="Proteomes" id="UP000623172">
    <property type="component" value="Unassembled WGS sequence"/>
</dbReference>
<dbReference type="GO" id="GO:0005886">
    <property type="term" value="C:plasma membrane"/>
    <property type="evidence" value="ECO:0007669"/>
    <property type="project" value="UniProtKB-SubCell"/>
</dbReference>
<reference evidence="11" key="1">
    <citation type="submission" date="2020-08" db="EMBL/GenBank/DDBJ databases">
        <title>Genome public.</title>
        <authorList>
            <person name="Liu C."/>
            <person name="Sun Q."/>
        </authorList>
    </citation>
    <scope>NUCLEOTIDE SEQUENCE</scope>
    <source>
        <strain evidence="11">NSJ-53</strain>
    </source>
</reference>
<feature type="domain" description="Glycosyltransferase 2-like" evidence="10">
    <location>
        <begin position="6"/>
        <end position="167"/>
    </location>
</feature>
<evidence type="ECO:0000259" key="10">
    <source>
        <dbReference type="Pfam" id="PF00535"/>
    </source>
</evidence>
<keyword evidence="2" id="KW-1003">Cell membrane</keyword>
<proteinExistence type="inferred from homology"/>
<evidence type="ECO:0000313" key="12">
    <source>
        <dbReference type="Proteomes" id="UP000623172"/>
    </source>
</evidence>
<gene>
    <name evidence="11" type="ORF">H8696_08545</name>
</gene>
<dbReference type="GO" id="GO:0016757">
    <property type="term" value="F:glycosyltransferase activity"/>
    <property type="evidence" value="ECO:0007669"/>
    <property type="project" value="UniProtKB-KW"/>
</dbReference>
<sequence>MRPLLSVVIPAYNEQEVIGESYRRLDKVCQELGKPYELIFVNDGSRDDTLKLLTGIARKDPRVKVVDFSRNFGHQAAVLAGLEQAGGQATVIIDCDLQDPPELIPEMLKLWEEGYEVVYGQRSERKGESKFKTFTAFAFYRILNWMTSVNIPKDTGDFRLIDEKVVRAMLSLKEKNPFLRGMVSWLGFRQTPIVFERAERFAGETKYPLKKMFKLAGDGIFSFSLMPLRIAYVLGCISLLGALVDLVVLIVRACQGLPLFSQVLYLVLFAAFGLVFLCLGILGQYIGRIYDEAKGRPVYLVRECIQYPEEAKEDEHEG</sequence>
<evidence type="ECO:0000256" key="6">
    <source>
        <dbReference type="ARBA" id="ARBA00022989"/>
    </source>
</evidence>
<dbReference type="InterPro" id="IPR001173">
    <property type="entry name" value="Glyco_trans_2-like"/>
</dbReference>
<keyword evidence="3" id="KW-0328">Glycosyltransferase</keyword>
<comment type="similarity">
    <text evidence="8">Belongs to the glycosyltransferase 2 family. GtrB subfamily.</text>
</comment>
<keyword evidence="4" id="KW-0808">Transferase</keyword>
<dbReference type="FunFam" id="3.90.550.10:FF:000079">
    <property type="entry name" value="Probable glycosyl transferase"/>
    <property type="match status" value="1"/>
</dbReference>
<comment type="caution">
    <text evidence="11">The sequence shown here is derived from an EMBL/GenBank/DDBJ whole genome shotgun (WGS) entry which is preliminary data.</text>
</comment>
<protein>
    <submittedName>
        <fullName evidence="11">Glycosyltransferase family 2 protein</fullName>
    </submittedName>
</protein>
<evidence type="ECO:0000256" key="9">
    <source>
        <dbReference type="SAM" id="Phobius"/>
    </source>
</evidence>
<evidence type="ECO:0000313" key="11">
    <source>
        <dbReference type="EMBL" id="MBC8531894.1"/>
    </source>
</evidence>
<organism evidence="11 12">
    <name type="scientific">Gehongia tenuis</name>
    <dbReference type="NCBI Taxonomy" id="2763655"/>
    <lineage>
        <taxon>Bacteria</taxon>
        <taxon>Bacillati</taxon>
        <taxon>Bacillota</taxon>
        <taxon>Clostridia</taxon>
        <taxon>Christensenellales</taxon>
        <taxon>Christensenellaceae</taxon>
        <taxon>Gehongia</taxon>
    </lineage>
</organism>
<evidence type="ECO:0000256" key="5">
    <source>
        <dbReference type="ARBA" id="ARBA00022692"/>
    </source>
</evidence>
<evidence type="ECO:0000256" key="1">
    <source>
        <dbReference type="ARBA" id="ARBA00004651"/>
    </source>
</evidence>
<comment type="subcellular location">
    <subcellularLocation>
        <location evidence="1">Cell membrane</location>
        <topology evidence="1">Multi-pass membrane protein</topology>
    </subcellularLocation>
</comment>
<dbReference type="Pfam" id="PF00535">
    <property type="entry name" value="Glycos_transf_2"/>
    <property type="match status" value="1"/>
</dbReference>
<feature type="transmembrane region" description="Helical" evidence="9">
    <location>
        <begin position="263"/>
        <end position="286"/>
    </location>
</feature>
<feature type="transmembrane region" description="Helical" evidence="9">
    <location>
        <begin position="230"/>
        <end position="251"/>
    </location>
</feature>
<dbReference type="RefSeq" id="WP_249316667.1">
    <property type="nucleotide sequence ID" value="NZ_JACRSR010000003.1"/>
</dbReference>
<accession>A0A926D5Q9</accession>
<name>A0A926D5Q9_9FIRM</name>
<dbReference type="InterPro" id="IPR029044">
    <property type="entry name" value="Nucleotide-diphossugar_trans"/>
</dbReference>
<dbReference type="SUPFAM" id="SSF53448">
    <property type="entry name" value="Nucleotide-diphospho-sugar transferases"/>
    <property type="match status" value="1"/>
</dbReference>
<evidence type="ECO:0000256" key="8">
    <source>
        <dbReference type="ARBA" id="ARBA00038152"/>
    </source>
</evidence>
<keyword evidence="5 9" id="KW-0812">Transmembrane</keyword>
<dbReference type="PANTHER" id="PTHR48090">
    <property type="entry name" value="UNDECAPRENYL-PHOSPHATE 4-DEOXY-4-FORMAMIDO-L-ARABINOSE TRANSFERASE-RELATED"/>
    <property type="match status" value="1"/>
</dbReference>
<evidence type="ECO:0000256" key="2">
    <source>
        <dbReference type="ARBA" id="ARBA00022475"/>
    </source>
</evidence>
<keyword evidence="6 9" id="KW-1133">Transmembrane helix</keyword>
<dbReference type="EMBL" id="JACRSR010000003">
    <property type="protein sequence ID" value="MBC8531894.1"/>
    <property type="molecule type" value="Genomic_DNA"/>
</dbReference>
<keyword evidence="7 9" id="KW-0472">Membrane</keyword>
<dbReference type="Gene3D" id="3.90.550.10">
    <property type="entry name" value="Spore Coat Polysaccharide Biosynthesis Protein SpsA, Chain A"/>
    <property type="match status" value="1"/>
</dbReference>
<dbReference type="CDD" id="cd04187">
    <property type="entry name" value="DPM1_like_bac"/>
    <property type="match status" value="1"/>
</dbReference>
<keyword evidence="12" id="KW-1185">Reference proteome</keyword>
<evidence type="ECO:0000256" key="3">
    <source>
        <dbReference type="ARBA" id="ARBA00022676"/>
    </source>
</evidence>
<dbReference type="InterPro" id="IPR050256">
    <property type="entry name" value="Glycosyltransferase_2"/>
</dbReference>